<evidence type="ECO:0008006" key="6">
    <source>
        <dbReference type="Google" id="ProtNLM"/>
    </source>
</evidence>
<feature type="transmembrane region" description="Helical" evidence="3">
    <location>
        <begin position="520"/>
        <end position="546"/>
    </location>
</feature>
<feature type="transmembrane region" description="Helical" evidence="3">
    <location>
        <begin position="486"/>
        <end position="508"/>
    </location>
</feature>
<evidence type="ECO:0000256" key="1">
    <source>
        <dbReference type="SAM" id="Coils"/>
    </source>
</evidence>
<protein>
    <recommendedName>
        <fullName evidence="6">Phage tail tape measure protein</fullName>
    </recommendedName>
</protein>
<dbReference type="EMBL" id="CP051677">
    <property type="protein sequence ID" value="QJD79568.1"/>
    <property type="molecule type" value="Genomic_DNA"/>
</dbReference>
<keyword evidence="5" id="KW-1185">Reference proteome</keyword>
<evidence type="ECO:0000313" key="4">
    <source>
        <dbReference type="EMBL" id="QJD79568.1"/>
    </source>
</evidence>
<reference evidence="4 5" key="1">
    <citation type="submission" date="2020-04" db="EMBL/GenBank/DDBJ databases">
        <title>Genome sequencing of novel species.</title>
        <authorList>
            <person name="Heo J."/>
            <person name="Kim S.-J."/>
            <person name="Kim J.-S."/>
            <person name="Hong S.-B."/>
            <person name="Kwon S.-W."/>
        </authorList>
    </citation>
    <scope>NUCLEOTIDE SEQUENCE [LARGE SCALE GENOMIC DNA]</scope>
    <source>
        <strain evidence="4 5">CJU-R4</strain>
    </source>
</reference>
<organism evidence="4 5">
    <name type="scientific">Spirosoma rhododendri</name>
    <dbReference type="NCBI Taxonomy" id="2728024"/>
    <lineage>
        <taxon>Bacteria</taxon>
        <taxon>Pseudomonadati</taxon>
        <taxon>Bacteroidota</taxon>
        <taxon>Cytophagia</taxon>
        <taxon>Cytophagales</taxon>
        <taxon>Cytophagaceae</taxon>
        <taxon>Spirosoma</taxon>
    </lineage>
</organism>
<gene>
    <name evidence="4" type="ORF">HH216_14955</name>
</gene>
<keyword evidence="1" id="KW-0175">Coiled coil</keyword>
<feature type="transmembrane region" description="Helical" evidence="3">
    <location>
        <begin position="441"/>
        <end position="466"/>
    </location>
</feature>
<dbReference type="Proteomes" id="UP000501128">
    <property type="component" value="Chromosome"/>
</dbReference>
<evidence type="ECO:0000256" key="2">
    <source>
        <dbReference type="SAM" id="MobiDB-lite"/>
    </source>
</evidence>
<keyword evidence="3" id="KW-0812">Transmembrane</keyword>
<keyword evidence="3" id="KW-0472">Membrane</keyword>
<name>A0A7L5DSM0_9BACT</name>
<dbReference type="RefSeq" id="WP_169551532.1">
    <property type="nucleotide sequence ID" value="NZ_CP051677.1"/>
</dbReference>
<feature type="region of interest" description="Disordered" evidence="2">
    <location>
        <begin position="710"/>
        <end position="730"/>
    </location>
</feature>
<feature type="coiled-coil region" evidence="1">
    <location>
        <begin position="785"/>
        <end position="812"/>
    </location>
</feature>
<evidence type="ECO:0000313" key="5">
    <source>
        <dbReference type="Proteomes" id="UP000501128"/>
    </source>
</evidence>
<proteinExistence type="predicted"/>
<evidence type="ECO:0000256" key="3">
    <source>
        <dbReference type="SAM" id="Phobius"/>
    </source>
</evidence>
<sequence length="1151" mass="125565">MARTQNERAIIDLVINGQQAKTSLKEVSLSITKMRSELNKMHEADDPALYAAKVREINKMIAAQREMTARINDTSTAWGRFKKEMATVATGVVGGNVITFMLQSLVNLIPQTIDRTMKLKDSFADIEKATGLSSEGVKRLNKELKDIDTRTTNQDLRDIAVAAGQLGVANDQLVSFVKNADMAVVALGDEFSGGVEQVAKELGGIAKLYKETQAMDTGEALSRIGSGLNELGAAGSATAPVVAEFVQRMGQLGNLAPSLAQTAGYGAALQELGMTAEIAASGLGKILMTGATKSDLFAQHLGKTKEEVEALINTNPDQFLKALALSFQGLSQTQVVQRMKELKLESDESIKVMSLLANQTDFVTKKQEIMASAFAENTSLAKEFEKKNYDLAKELKNLTEWFNGLFTSEGLQNFLAEAVHNTLEFTKSLSTAKRWFGENSVALYALATAAVAYNGATLAAVAATALDTLHQGYRKVAYELGFRWLVLQSSASTAYATVTGLLTGQITLQTAAVTLARTAWAAFNAVMLANPLGVVIAGLAAAAYAIKTLSDNTEAALRIEREKINLTRDLAKFHEQTNKVVAKYNELLAEYPKLSQEERAEMVKNLAMKRLELESQLTQLKARERHMEMLSAEPTLWQYLWATIKNGGNGAMIGNALVKQAADNMKAVRQQFAGGIEQLQGDIKKVDDIFLKMGSYNKPAGATGLRTIEDDTEKKQKKDKAVSDAKQDADDLERMLSDARRDALKSEETDYEKSVMAFAAKYTKMYELAKGNQAKIQEIERLSRVEMAAIDKARQEKEAAEMQKKLDKSNREAFGNTMDVADQRHSDAISGIERTQAMSPSAIGDAEVHMQKLQADQQYLTQKLLLEETFAQHSADTQRQLTENWNEQVKLRADTEHGYAEQMKQAEWALQDAKRAAMTQGLDVLKTFLGKGTLAYKAAIVAQKAYAIAQLIVDNQREVAQIYANPTWSLMPDGGLSLKTAAATASRIRMGIGIAAVAAQGIQEIAAKKDGGYTDMQTMYGSPSGFVRDPTLFNLGRRSFIAGEAGTEFVINNKALSDPVIGNFARMLDGVQKSGNYTSFSAMLSGASGGSTSAGNAGGGMTAEMGLMIIRELQANRAMMEQYANRPIEQNYRLTEQFDENIQEVRKANTL</sequence>
<dbReference type="KEGG" id="srho:HH216_14955"/>
<dbReference type="AlphaFoldDB" id="A0A7L5DSM0"/>
<keyword evidence="3" id="KW-1133">Transmembrane helix</keyword>
<accession>A0A7L5DSM0</accession>